<feature type="transmembrane region" description="Helical" evidence="1">
    <location>
        <begin position="7"/>
        <end position="29"/>
    </location>
</feature>
<feature type="transmembrane region" description="Helical" evidence="1">
    <location>
        <begin position="49"/>
        <end position="70"/>
    </location>
</feature>
<dbReference type="AlphaFoldDB" id="X0RL07"/>
<feature type="transmembrane region" description="Helical" evidence="1">
    <location>
        <begin position="111"/>
        <end position="134"/>
    </location>
</feature>
<accession>X0RL07</accession>
<keyword evidence="1" id="KW-1133">Transmembrane helix</keyword>
<sequence length="136" mass="15033">MKYWRIFIAGVVVTVFSTGVGMITCGWLFRWVYEIEPTNIWRVMDAPPVAYYPASLALNIVLAFVYALLVKGIPGKNKLTKGLVFGLCVWAVGTLPAMLGTYLFMTVALTVVIYWTITGLVFTPLMGLIIAAIYGE</sequence>
<evidence type="ECO:0000313" key="2">
    <source>
        <dbReference type="EMBL" id="GAF69453.1"/>
    </source>
</evidence>
<comment type="caution">
    <text evidence="2">The sequence shown here is derived from an EMBL/GenBank/DDBJ whole genome shotgun (WGS) entry which is preliminary data.</text>
</comment>
<keyword evidence="1" id="KW-0812">Transmembrane</keyword>
<gene>
    <name evidence="2" type="ORF">S01H1_10143</name>
</gene>
<feature type="transmembrane region" description="Helical" evidence="1">
    <location>
        <begin position="82"/>
        <end position="105"/>
    </location>
</feature>
<dbReference type="EMBL" id="BARS01005184">
    <property type="protein sequence ID" value="GAF69453.1"/>
    <property type="molecule type" value="Genomic_DNA"/>
</dbReference>
<organism evidence="2">
    <name type="scientific">marine sediment metagenome</name>
    <dbReference type="NCBI Taxonomy" id="412755"/>
    <lineage>
        <taxon>unclassified sequences</taxon>
        <taxon>metagenomes</taxon>
        <taxon>ecological metagenomes</taxon>
    </lineage>
</organism>
<name>X0RL07_9ZZZZ</name>
<reference evidence="2" key="1">
    <citation type="journal article" date="2014" name="Front. Microbiol.">
        <title>High frequency of phylogenetically diverse reductive dehalogenase-homologous genes in deep subseafloor sedimentary metagenomes.</title>
        <authorList>
            <person name="Kawai M."/>
            <person name="Futagami T."/>
            <person name="Toyoda A."/>
            <person name="Takaki Y."/>
            <person name="Nishi S."/>
            <person name="Hori S."/>
            <person name="Arai W."/>
            <person name="Tsubouchi T."/>
            <person name="Morono Y."/>
            <person name="Uchiyama I."/>
            <person name="Ito T."/>
            <person name="Fujiyama A."/>
            <person name="Inagaki F."/>
            <person name="Takami H."/>
        </authorList>
    </citation>
    <scope>NUCLEOTIDE SEQUENCE</scope>
    <source>
        <strain evidence="2">Expedition CK06-06</strain>
    </source>
</reference>
<protein>
    <submittedName>
        <fullName evidence="2">Uncharacterized protein</fullName>
    </submittedName>
</protein>
<keyword evidence="1" id="KW-0472">Membrane</keyword>
<evidence type="ECO:0000256" key="1">
    <source>
        <dbReference type="SAM" id="Phobius"/>
    </source>
</evidence>
<proteinExistence type="predicted"/>